<keyword evidence="9" id="KW-0676">Redox-active center</keyword>
<dbReference type="Gene3D" id="3.40.30.10">
    <property type="entry name" value="Glutaredoxin"/>
    <property type="match status" value="1"/>
</dbReference>
<evidence type="ECO:0000256" key="4">
    <source>
        <dbReference type="ARBA" id="ARBA00022719"/>
    </source>
</evidence>
<feature type="transmembrane region" description="Helical" evidence="10">
    <location>
        <begin position="316"/>
        <end position="334"/>
    </location>
</feature>
<comment type="caution">
    <text evidence="12">The sequence shown here is derived from an EMBL/GenBank/DDBJ whole genome shotgun (WGS) entry which is preliminary data.</text>
</comment>
<dbReference type="OrthoDB" id="1100563at2"/>
<dbReference type="SUPFAM" id="SSF52833">
    <property type="entry name" value="Thioredoxin-like"/>
    <property type="match status" value="1"/>
</dbReference>
<dbReference type="InterPro" id="IPR012932">
    <property type="entry name" value="VKOR"/>
</dbReference>
<feature type="transmembrane region" description="Helical" evidence="10">
    <location>
        <begin position="141"/>
        <end position="159"/>
    </location>
</feature>
<dbReference type="Gene3D" id="3.90.70.10">
    <property type="entry name" value="Cysteine proteinases"/>
    <property type="match status" value="1"/>
</dbReference>
<dbReference type="GO" id="GO:0006508">
    <property type="term" value="P:proteolysis"/>
    <property type="evidence" value="ECO:0007669"/>
    <property type="project" value="InterPro"/>
</dbReference>
<dbReference type="GO" id="GO:0005524">
    <property type="term" value="F:ATP binding"/>
    <property type="evidence" value="ECO:0007669"/>
    <property type="project" value="InterPro"/>
</dbReference>
<evidence type="ECO:0000256" key="8">
    <source>
        <dbReference type="ARBA" id="ARBA00023157"/>
    </source>
</evidence>
<evidence type="ECO:0000256" key="9">
    <source>
        <dbReference type="ARBA" id="ARBA00023284"/>
    </source>
</evidence>
<evidence type="ECO:0000256" key="6">
    <source>
        <dbReference type="ARBA" id="ARBA00023002"/>
    </source>
</evidence>
<feature type="transmembrane region" description="Helical" evidence="10">
    <location>
        <begin position="229"/>
        <end position="248"/>
    </location>
</feature>
<dbReference type="RefSeq" id="WP_080319040.1">
    <property type="nucleotide sequence ID" value="NZ_MTBC01000005.1"/>
</dbReference>
<sequence>MDNCTFAAGNLLAQLKIKHTNQFLGDTILSHPEHPSLLAVSETLSKYNIENLAVKIDKEKLKELPLPCIVQLTDSGGMFHALVRYSKEETVYLDDKGKQVSIPTNDFLKRWSGICLLVETSELSGEPGIEKKLSERRTMTALKWIGALFLLLWAILNFFNSPLIHGTDLLLLGGYALLKLVGLTMGGMLLWYEVDKYNPTLQSFCSGGKKVNCDSVLNSKYAKVFNGKLSLGLIGFTYFFGTFFFLLINGFSNISLTPLAYMGFAALPVVALSAYYQGVVIKQWCKFCIVVQAVLLLEATTAFLGGFHLARVEVSSLPLLIALLFIPIPIWKWLKPLMEKEKETNLYKRGLKKIKNNPDVLMGLLGKNRKIETPVEGLGITLKNDGARYDVIKVCNPYCGPCAKAHPVLEGLVEDNKINLQILFTATADKKDFKAKPVRHFLAIASKEDKKETQKALDDWYLSESKDYGVFAQRYPMNGELEQQDEKIKAMRQWCNAEKITHTPTIFINGHELPKEYSVEDLKNVLI</sequence>
<keyword evidence="13" id="KW-1185">Reference proteome</keyword>
<evidence type="ECO:0000313" key="13">
    <source>
        <dbReference type="Proteomes" id="UP000191680"/>
    </source>
</evidence>
<keyword evidence="8" id="KW-1015">Disulfide bond</keyword>
<dbReference type="CDD" id="cd12921">
    <property type="entry name" value="VKOR_4"/>
    <property type="match status" value="1"/>
</dbReference>
<evidence type="ECO:0000259" key="11">
    <source>
        <dbReference type="PROSITE" id="PS50990"/>
    </source>
</evidence>
<comment type="similarity">
    <text evidence="2">Belongs to the VKOR family.</text>
</comment>
<reference evidence="12 13" key="1">
    <citation type="submission" date="2016-12" db="EMBL/GenBank/DDBJ databases">
        <authorList>
            <person name="Song W.-J."/>
            <person name="Kurnit D.M."/>
        </authorList>
    </citation>
    <scope>NUCLEOTIDE SEQUENCE [LARGE SCALE GENOMIC DNA]</scope>
    <source>
        <strain evidence="12 13">HSG9</strain>
    </source>
</reference>
<dbReference type="InterPro" id="IPR038354">
    <property type="entry name" value="VKOR_sf"/>
</dbReference>
<feature type="transmembrane region" description="Helical" evidence="10">
    <location>
        <begin position="171"/>
        <end position="192"/>
    </location>
</feature>
<proteinExistence type="inferred from homology"/>
<keyword evidence="5 10" id="KW-1133">Transmembrane helix</keyword>
<dbReference type="Pfam" id="PF07884">
    <property type="entry name" value="VKOR"/>
    <property type="match status" value="1"/>
</dbReference>
<dbReference type="GO" id="GO:0008233">
    <property type="term" value="F:peptidase activity"/>
    <property type="evidence" value="ECO:0007669"/>
    <property type="project" value="InterPro"/>
</dbReference>
<protein>
    <recommendedName>
        <fullName evidence="11">Peptidase C39 domain-containing protein</fullName>
    </recommendedName>
</protein>
<feature type="transmembrane region" description="Helical" evidence="10">
    <location>
        <begin position="287"/>
        <end position="310"/>
    </location>
</feature>
<dbReference type="Proteomes" id="UP000191680">
    <property type="component" value="Unassembled WGS sequence"/>
</dbReference>
<keyword evidence="3 10" id="KW-0812">Transmembrane</keyword>
<accession>A0A1V6LRE2</accession>
<keyword evidence="7 10" id="KW-0472">Membrane</keyword>
<evidence type="ECO:0000256" key="1">
    <source>
        <dbReference type="ARBA" id="ARBA00004141"/>
    </source>
</evidence>
<comment type="subcellular location">
    <subcellularLocation>
        <location evidence="1">Membrane</location>
        <topology evidence="1">Multi-pass membrane protein</topology>
    </subcellularLocation>
</comment>
<evidence type="ECO:0000313" key="12">
    <source>
        <dbReference type="EMBL" id="OQD42718.1"/>
    </source>
</evidence>
<evidence type="ECO:0000256" key="10">
    <source>
        <dbReference type="SAM" id="Phobius"/>
    </source>
</evidence>
<feature type="domain" description="Peptidase C39" evidence="11">
    <location>
        <begin position="1"/>
        <end position="118"/>
    </location>
</feature>
<dbReference type="GO" id="GO:0016491">
    <property type="term" value="F:oxidoreductase activity"/>
    <property type="evidence" value="ECO:0007669"/>
    <property type="project" value="UniProtKB-KW"/>
</dbReference>
<dbReference type="InterPro" id="IPR036249">
    <property type="entry name" value="Thioredoxin-like_sf"/>
</dbReference>
<name>A0A1V6LRE2_9FLAO</name>
<evidence type="ECO:0000256" key="2">
    <source>
        <dbReference type="ARBA" id="ARBA00006214"/>
    </source>
</evidence>
<dbReference type="Pfam" id="PF03412">
    <property type="entry name" value="Peptidase_C39"/>
    <property type="match status" value="1"/>
</dbReference>
<dbReference type="GO" id="GO:0016020">
    <property type="term" value="C:membrane"/>
    <property type="evidence" value="ECO:0007669"/>
    <property type="project" value="UniProtKB-SubCell"/>
</dbReference>
<evidence type="ECO:0000256" key="3">
    <source>
        <dbReference type="ARBA" id="ARBA00022692"/>
    </source>
</evidence>
<evidence type="ECO:0000256" key="7">
    <source>
        <dbReference type="ARBA" id="ARBA00023136"/>
    </source>
</evidence>
<dbReference type="AlphaFoldDB" id="A0A1V6LRE2"/>
<dbReference type="SMART" id="SM00756">
    <property type="entry name" value="VKc"/>
    <property type="match status" value="1"/>
</dbReference>
<feature type="transmembrane region" description="Helical" evidence="10">
    <location>
        <begin position="254"/>
        <end position="275"/>
    </location>
</feature>
<dbReference type="PROSITE" id="PS50990">
    <property type="entry name" value="PEPTIDASE_C39"/>
    <property type="match status" value="1"/>
</dbReference>
<gene>
    <name evidence="12" type="ORF">BUL40_09360</name>
</gene>
<evidence type="ECO:0000256" key="5">
    <source>
        <dbReference type="ARBA" id="ARBA00022989"/>
    </source>
</evidence>
<dbReference type="GO" id="GO:0048038">
    <property type="term" value="F:quinone binding"/>
    <property type="evidence" value="ECO:0007669"/>
    <property type="project" value="UniProtKB-KW"/>
</dbReference>
<dbReference type="EMBL" id="MTBC01000005">
    <property type="protein sequence ID" value="OQD42718.1"/>
    <property type="molecule type" value="Genomic_DNA"/>
</dbReference>
<dbReference type="Gene3D" id="1.20.1440.130">
    <property type="entry name" value="VKOR domain"/>
    <property type="match status" value="1"/>
</dbReference>
<dbReference type="InterPro" id="IPR005074">
    <property type="entry name" value="Peptidase_C39"/>
</dbReference>
<keyword evidence="4" id="KW-0874">Quinone</keyword>
<keyword evidence="6" id="KW-0560">Oxidoreductase</keyword>
<organism evidence="12 13">
    <name type="scientific">Croceivirga radicis</name>
    <dbReference type="NCBI Taxonomy" id="1929488"/>
    <lineage>
        <taxon>Bacteria</taxon>
        <taxon>Pseudomonadati</taxon>
        <taxon>Bacteroidota</taxon>
        <taxon>Flavobacteriia</taxon>
        <taxon>Flavobacteriales</taxon>
        <taxon>Flavobacteriaceae</taxon>
        <taxon>Croceivirga</taxon>
    </lineage>
</organism>